<dbReference type="PROSITE" id="PS50110">
    <property type="entry name" value="RESPONSE_REGULATORY"/>
    <property type="match status" value="1"/>
</dbReference>
<evidence type="ECO:0000256" key="3">
    <source>
        <dbReference type="ARBA" id="ARBA00024867"/>
    </source>
</evidence>
<dbReference type="InterPro" id="IPR001789">
    <property type="entry name" value="Sig_transdc_resp-reg_receiver"/>
</dbReference>
<accession>A0A9W6DBW0</accession>
<evidence type="ECO:0000313" key="6">
    <source>
        <dbReference type="EMBL" id="GKU26342.1"/>
    </source>
</evidence>
<gene>
    <name evidence="6" type="ORF">CFOLD11_31690</name>
</gene>
<organism evidence="6 7">
    <name type="scientific">Clostridium folliculivorans</name>
    <dbReference type="NCBI Taxonomy" id="2886038"/>
    <lineage>
        <taxon>Bacteria</taxon>
        <taxon>Bacillati</taxon>
        <taxon>Bacillota</taxon>
        <taxon>Clostridia</taxon>
        <taxon>Eubacteriales</taxon>
        <taxon>Clostridiaceae</taxon>
        <taxon>Clostridium</taxon>
    </lineage>
</organism>
<evidence type="ECO:0000256" key="1">
    <source>
        <dbReference type="ARBA" id="ARBA00018672"/>
    </source>
</evidence>
<protein>
    <recommendedName>
        <fullName evidence="1">Stage 0 sporulation protein A homolog</fullName>
    </recommendedName>
</protein>
<dbReference type="AlphaFoldDB" id="A0A9W6DBW0"/>
<comment type="caution">
    <text evidence="6">The sequence shown here is derived from an EMBL/GenBank/DDBJ whole genome shotgun (WGS) entry which is preliminary data.</text>
</comment>
<dbReference type="SMART" id="SM00448">
    <property type="entry name" value="REC"/>
    <property type="match status" value="1"/>
</dbReference>
<feature type="modified residue" description="4-aspartylphosphate" evidence="4">
    <location>
        <position position="68"/>
    </location>
</feature>
<keyword evidence="2 4" id="KW-0597">Phosphoprotein</keyword>
<dbReference type="SUPFAM" id="SSF52172">
    <property type="entry name" value="CheY-like"/>
    <property type="match status" value="1"/>
</dbReference>
<dbReference type="RefSeq" id="WP_261853253.1">
    <property type="nucleotide sequence ID" value="NZ_BQXY01000005.1"/>
</dbReference>
<keyword evidence="7" id="KW-1185">Reference proteome</keyword>
<dbReference type="EMBL" id="BQXY01000005">
    <property type="protein sequence ID" value="GKU26342.1"/>
    <property type="molecule type" value="Genomic_DNA"/>
</dbReference>
<dbReference type="Gene3D" id="3.40.50.2300">
    <property type="match status" value="1"/>
</dbReference>
<dbReference type="InterPro" id="IPR011006">
    <property type="entry name" value="CheY-like_superfamily"/>
</dbReference>
<evidence type="ECO:0000259" key="5">
    <source>
        <dbReference type="PROSITE" id="PS50110"/>
    </source>
</evidence>
<evidence type="ECO:0000313" key="7">
    <source>
        <dbReference type="Proteomes" id="UP001057868"/>
    </source>
</evidence>
<dbReference type="Pfam" id="PF00072">
    <property type="entry name" value="Response_reg"/>
    <property type="match status" value="1"/>
</dbReference>
<dbReference type="PANTHER" id="PTHR44591:SF3">
    <property type="entry name" value="RESPONSE REGULATORY DOMAIN-CONTAINING PROTEIN"/>
    <property type="match status" value="1"/>
</dbReference>
<evidence type="ECO:0000256" key="2">
    <source>
        <dbReference type="ARBA" id="ARBA00022553"/>
    </source>
</evidence>
<feature type="domain" description="Response regulatory" evidence="5">
    <location>
        <begin position="19"/>
        <end position="133"/>
    </location>
</feature>
<dbReference type="PANTHER" id="PTHR44591">
    <property type="entry name" value="STRESS RESPONSE REGULATOR PROTEIN 1"/>
    <property type="match status" value="1"/>
</dbReference>
<proteinExistence type="predicted"/>
<sequence length="135" mass="15481">MKNKSLLMVSRDDKMTGGRILIVDDDVTLTSIMVSRYKEKNYSVAVADNANAALVLMKYTLFNLLIIDSYMDTMYADEFIKKVKRLDENINIIVLSAQKSTENINYLLEIGASEIVKKPFSPKEMDEIIKKYIKE</sequence>
<evidence type="ECO:0000256" key="4">
    <source>
        <dbReference type="PROSITE-ProRule" id="PRU00169"/>
    </source>
</evidence>
<dbReference type="CDD" id="cd00156">
    <property type="entry name" value="REC"/>
    <property type="match status" value="1"/>
</dbReference>
<comment type="function">
    <text evidence="3">May play the central regulatory role in sporulation. It may be an element of the effector pathway responsible for the activation of sporulation genes in response to nutritional stress. Spo0A may act in concert with spo0H (a sigma factor) to control the expression of some genes that are critical to the sporulation process.</text>
</comment>
<dbReference type="GO" id="GO:0000160">
    <property type="term" value="P:phosphorelay signal transduction system"/>
    <property type="evidence" value="ECO:0007669"/>
    <property type="project" value="InterPro"/>
</dbReference>
<dbReference type="Proteomes" id="UP001057868">
    <property type="component" value="Unassembled WGS sequence"/>
</dbReference>
<name>A0A9W6DBW0_9CLOT</name>
<reference evidence="6" key="1">
    <citation type="journal article" date="2023" name="Int. J. Syst. Evol. Microbiol.">
        <title>&lt;i&gt;Clostridium folliculivorans&lt;/i&gt; sp. nov., isolated from soil samples of an organic paddy in Japan.</title>
        <authorList>
            <person name="Tazawa J."/>
            <person name="Kobayashi H."/>
            <person name="Tanizawa Y."/>
            <person name="Uchino A."/>
            <person name="Tanaka F."/>
            <person name="Urashima Y."/>
            <person name="Miura S."/>
            <person name="Sakamoto M."/>
            <person name="Ohkuma M."/>
            <person name="Tohno M."/>
        </authorList>
    </citation>
    <scope>NUCLEOTIDE SEQUENCE</scope>
    <source>
        <strain evidence="6">D1-1</strain>
    </source>
</reference>
<dbReference type="InterPro" id="IPR050595">
    <property type="entry name" value="Bact_response_regulator"/>
</dbReference>